<protein>
    <submittedName>
        <fullName evidence="6">Penicillin-binding protein 2</fullName>
    </submittedName>
</protein>
<evidence type="ECO:0000256" key="1">
    <source>
        <dbReference type="ARBA" id="ARBA00004370"/>
    </source>
</evidence>
<evidence type="ECO:0000256" key="3">
    <source>
        <dbReference type="ARBA" id="ARBA00023136"/>
    </source>
</evidence>
<evidence type="ECO:0000256" key="2">
    <source>
        <dbReference type="ARBA" id="ARBA00007171"/>
    </source>
</evidence>
<dbReference type="Gene3D" id="3.40.710.10">
    <property type="entry name" value="DD-peptidase/beta-lactamase superfamily"/>
    <property type="match status" value="1"/>
</dbReference>
<reference evidence="6 7" key="1">
    <citation type="submission" date="2022-04" db="EMBL/GenBank/DDBJ databases">
        <title>Human microbiome associated bacterial genomes.</title>
        <authorList>
            <person name="Sandstrom S."/>
            <person name="Salamzade R."/>
            <person name="Kalan L.R."/>
        </authorList>
    </citation>
    <scope>NUCLEOTIDE SEQUENCE [LARGE SCALE GENOMIC DNA]</scope>
    <source>
        <strain evidence="7">p3-SID1799</strain>
    </source>
</reference>
<proteinExistence type="inferred from homology"/>
<evidence type="ECO:0000259" key="5">
    <source>
        <dbReference type="Pfam" id="PF03717"/>
    </source>
</evidence>
<dbReference type="SUPFAM" id="SSF56519">
    <property type="entry name" value="Penicillin binding protein dimerisation domain"/>
    <property type="match status" value="1"/>
</dbReference>
<dbReference type="Pfam" id="PF03717">
    <property type="entry name" value="PBP_dimer"/>
    <property type="match status" value="1"/>
</dbReference>
<sequence>MARRSERLRAAAVLAVVFLVVSLFVVRLIDVQIVNANTYNEEAEGRRGSSHTVWGSRGEIIASDGTVLADSIDRFDITASPRNATEFERKNEQGETVTVSFDQAIEEIAAATGQQPNDLRQALSDALAQNPNSNFAYLTRMVTLEVYEKVKALKIPWLYFEQHPARSYPNGAIAGNLLGFIGSDGSPLAGLELGMDSCLAGVDGETSVERSGDGVAIPGTEVVITEAKSGGDLMLTIDSELQWYAQQVLASEVTRLGSAYGHVTVMEAKTGKLLAVAEYPSVDPNSPSMTPEDMRGSRAFTAPFEPGSTMKPLTVGMLFDRGLTSVDEVVETPDRFTSPDGAEFGDESPHEPRHYTTAGIIAFSSNVGISLLGQRLSAADRYNYLQQAGLGQPTEAGFLGEESGTLHPYESWDPQSNYATMFGQALTVTGPQMASIYQMFANGGVRQPVKLAEGCRDEDGVIHPLPGQEDDAPRQVLSADAANKVLQTLEATAQHGMGNQVAIPGYRVGVKTGTAQYVGEDGSYVANKYILSMAGIAPIDDPQFVVQVTMMPPATMGGSILMAPTWHDVMAHALQMRSVPPSPEPWPDIPVEQQ</sequence>
<dbReference type="Gene3D" id="3.90.1310.10">
    <property type="entry name" value="Penicillin-binding protein 2a (Domain 2)"/>
    <property type="match status" value="1"/>
</dbReference>
<dbReference type="Proteomes" id="UP001525379">
    <property type="component" value="Unassembled WGS sequence"/>
</dbReference>
<comment type="caution">
    <text evidence="6">The sequence shown here is derived from an EMBL/GenBank/DDBJ whole genome shotgun (WGS) entry which is preliminary data.</text>
</comment>
<dbReference type="InterPro" id="IPR012338">
    <property type="entry name" value="Beta-lactam/transpept-like"/>
</dbReference>
<dbReference type="EMBL" id="JALXSQ010000021">
    <property type="protein sequence ID" value="MCT2042949.1"/>
    <property type="molecule type" value="Genomic_DNA"/>
</dbReference>
<dbReference type="InterPro" id="IPR001460">
    <property type="entry name" value="PCN-bd_Tpept"/>
</dbReference>
<organism evidence="6 7">
    <name type="scientific">Pseudoclavibacter albus</name>
    <dbReference type="NCBI Taxonomy" id="272241"/>
    <lineage>
        <taxon>Bacteria</taxon>
        <taxon>Bacillati</taxon>
        <taxon>Actinomycetota</taxon>
        <taxon>Actinomycetes</taxon>
        <taxon>Micrococcales</taxon>
        <taxon>Microbacteriaceae</taxon>
        <taxon>Pseudoclavibacter</taxon>
    </lineage>
</organism>
<accession>A0ABT2HXB0</accession>
<dbReference type="PANTHER" id="PTHR30627">
    <property type="entry name" value="PEPTIDOGLYCAN D,D-TRANSPEPTIDASE"/>
    <property type="match status" value="1"/>
</dbReference>
<dbReference type="PANTHER" id="PTHR30627:SF1">
    <property type="entry name" value="PEPTIDOGLYCAN D,D-TRANSPEPTIDASE FTSI"/>
    <property type="match status" value="1"/>
</dbReference>
<comment type="subcellular location">
    <subcellularLocation>
        <location evidence="1">Membrane</location>
    </subcellularLocation>
</comment>
<feature type="domain" description="Penicillin-binding protein dimerisation" evidence="5">
    <location>
        <begin position="55"/>
        <end position="183"/>
    </location>
</feature>
<evidence type="ECO:0000313" key="6">
    <source>
        <dbReference type="EMBL" id="MCT2042949.1"/>
    </source>
</evidence>
<keyword evidence="3" id="KW-0472">Membrane</keyword>
<evidence type="ECO:0000313" key="7">
    <source>
        <dbReference type="Proteomes" id="UP001525379"/>
    </source>
</evidence>
<feature type="domain" description="Penicillin-binding protein transpeptidase" evidence="4">
    <location>
        <begin position="262"/>
        <end position="570"/>
    </location>
</feature>
<dbReference type="InterPro" id="IPR036138">
    <property type="entry name" value="PBP_dimer_sf"/>
</dbReference>
<name>A0ABT2HXB0_9MICO</name>
<comment type="similarity">
    <text evidence="2">Belongs to the transpeptidase family.</text>
</comment>
<keyword evidence="7" id="KW-1185">Reference proteome</keyword>
<dbReference type="SUPFAM" id="SSF56601">
    <property type="entry name" value="beta-lactamase/transpeptidase-like"/>
    <property type="match status" value="1"/>
</dbReference>
<gene>
    <name evidence="6" type="ORF">M3D15_06350</name>
</gene>
<dbReference type="Gene3D" id="3.30.450.330">
    <property type="match status" value="1"/>
</dbReference>
<dbReference type="InterPro" id="IPR005311">
    <property type="entry name" value="PBP_dimer"/>
</dbReference>
<evidence type="ECO:0000259" key="4">
    <source>
        <dbReference type="Pfam" id="PF00905"/>
    </source>
</evidence>
<dbReference type="Pfam" id="PF00905">
    <property type="entry name" value="Transpeptidase"/>
    <property type="match status" value="1"/>
</dbReference>
<dbReference type="InterPro" id="IPR050515">
    <property type="entry name" value="Beta-lactam/transpept"/>
</dbReference>
<dbReference type="RefSeq" id="WP_206395536.1">
    <property type="nucleotide sequence ID" value="NZ_JAFDPW010000005.1"/>
</dbReference>